<gene>
    <name evidence="1" type="ORF">M427DRAFT_54171</name>
</gene>
<protein>
    <submittedName>
        <fullName evidence="1">Uncharacterized protein</fullName>
    </submittedName>
</protein>
<dbReference type="AlphaFoldDB" id="A0A139AN35"/>
<proteinExistence type="predicted"/>
<dbReference type="EMBL" id="KQ965744">
    <property type="protein sequence ID" value="KXS17943.1"/>
    <property type="molecule type" value="Genomic_DNA"/>
</dbReference>
<evidence type="ECO:0000313" key="1">
    <source>
        <dbReference type="EMBL" id="KXS17943.1"/>
    </source>
</evidence>
<sequence>MTDEFSKEIRSLTAELSAISSFDMLCGVSHENERSAEDIEAIQKNIGDVRKGIEMELENQKALATRRLDDLKERTSRILETLKASSQN</sequence>
<evidence type="ECO:0000313" key="2">
    <source>
        <dbReference type="Proteomes" id="UP000070544"/>
    </source>
</evidence>
<name>A0A139AN35_GONPJ</name>
<reference evidence="1 2" key="1">
    <citation type="journal article" date="2015" name="Genome Biol. Evol.">
        <title>Phylogenomic analyses indicate that early fungi evolved digesting cell walls of algal ancestors of land plants.</title>
        <authorList>
            <person name="Chang Y."/>
            <person name="Wang S."/>
            <person name="Sekimoto S."/>
            <person name="Aerts A.L."/>
            <person name="Choi C."/>
            <person name="Clum A."/>
            <person name="LaButti K.M."/>
            <person name="Lindquist E.A."/>
            <person name="Yee Ngan C."/>
            <person name="Ohm R.A."/>
            <person name="Salamov A.A."/>
            <person name="Grigoriev I.V."/>
            <person name="Spatafora J.W."/>
            <person name="Berbee M.L."/>
        </authorList>
    </citation>
    <scope>NUCLEOTIDE SEQUENCE [LARGE SCALE GENOMIC DNA]</scope>
    <source>
        <strain evidence="1 2">JEL478</strain>
    </source>
</reference>
<organism evidence="1 2">
    <name type="scientific">Gonapodya prolifera (strain JEL478)</name>
    <name type="common">Monoblepharis prolifera</name>
    <dbReference type="NCBI Taxonomy" id="1344416"/>
    <lineage>
        <taxon>Eukaryota</taxon>
        <taxon>Fungi</taxon>
        <taxon>Fungi incertae sedis</taxon>
        <taxon>Chytridiomycota</taxon>
        <taxon>Chytridiomycota incertae sedis</taxon>
        <taxon>Monoblepharidomycetes</taxon>
        <taxon>Monoblepharidales</taxon>
        <taxon>Gonapodyaceae</taxon>
        <taxon>Gonapodya</taxon>
    </lineage>
</organism>
<dbReference type="Proteomes" id="UP000070544">
    <property type="component" value="Unassembled WGS sequence"/>
</dbReference>
<accession>A0A139AN35</accession>
<keyword evidence="2" id="KW-1185">Reference proteome</keyword>